<dbReference type="Gene3D" id="1.10.287.110">
    <property type="entry name" value="DnaJ domain"/>
    <property type="match status" value="1"/>
</dbReference>
<protein>
    <recommendedName>
        <fullName evidence="5">J domain-containing protein</fullName>
    </recommendedName>
</protein>
<accession>A0ABD3RU84</accession>
<dbReference type="Pfam" id="PF12796">
    <property type="entry name" value="Ank_2"/>
    <property type="match status" value="1"/>
</dbReference>
<dbReference type="PROSITE" id="PS50297">
    <property type="entry name" value="ANK_REP_REGION"/>
    <property type="match status" value="2"/>
</dbReference>
<reference evidence="6 7" key="1">
    <citation type="submission" date="2024-10" db="EMBL/GenBank/DDBJ databases">
        <title>Updated reference genomes for cyclostephanoid diatoms.</title>
        <authorList>
            <person name="Roberts W.R."/>
            <person name="Alverson A.J."/>
        </authorList>
    </citation>
    <scope>NUCLEOTIDE SEQUENCE [LARGE SCALE GENOMIC DNA]</scope>
    <source>
        <strain evidence="6 7">AJA228-03</strain>
    </source>
</reference>
<evidence type="ECO:0000313" key="7">
    <source>
        <dbReference type="Proteomes" id="UP001530377"/>
    </source>
</evidence>
<dbReference type="Proteomes" id="UP001530377">
    <property type="component" value="Unassembled WGS sequence"/>
</dbReference>
<dbReference type="PROSITE" id="PS50076">
    <property type="entry name" value="DNAJ_2"/>
    <property type="match status" value="1"/>
</dbReference>
<feature type="region of interest" description="Disordered" evidence="4">
    <location>
        <begin position="1"/>
        <end position="42"/>
    </location>
</feature>
<comment type="caution">
    <text evidence="6">The sequence shown here is derived from an EMBL/GenBank/DDBJ whole genome shotgun (WGS) entry which is preliminary data.</text>
</comment>
<dbReference type="AlphaFoldDB" id="A0ABD3RU84"/>
<feature type="domain" description="J" evidence="5">
    <location>
        <begin position="337"/>
        <end position="421"/>
    </location>
</feature>
<proteinExistence type="predicted"/>
<dbReference type="PANTHER" id="PTHR24201">
    <property type="entry name" value="ANK_REP_REGION DOMAIN-CONTAINING PROTEIN"/>
    <property type="match status" value="1"/>
</dbReference>
<feature type="compositionally biased region" description="Low complexity" evidence="4">
    <location>
        <begin position="23"/>
        <end position="39"/>
    </location>
</feature>
<evidence type="ECO:0000256" key="2">
    <source>
        <dbReference type="ARBA" id="ARBA00023043"/>
    </source>
</evidence>
<evidence type="ECO:0000256" key="3">
    <source>
        <dbReference type="PROSITE-ProRule" id="PRU00023"/>
    </source>
</evidence>
<dbReference type="InterPro" id="IPR050776">
    <property type="entry name" value="Ank_Repeat/CDKN_Inhibitor"/>
</dbReference>
<gene>
    <name evidence="6" type="ORF">ACHAXA_008521</name>
</gene>
<dbReference type="Pfam" id="PF13637">
    <property type="entry name" value="Ank_4"/>
    <property type="match status" value="1"/>
</dbReference>
<dbReference type="Gene3D" id="1.25.40.20">
    <property type="entry name" value="Ankyrin repeat-containing domain"/>
    <property type="match status" value="2"/>
</dbReference>
<evidence type="ECO:0000313" key="6">
    <source>
        <dbReference type="EMBL" id="KAL3815471.1"/>
    </source>
</evidence>
<evidence type="ECO:0000256" key="1">
    <source>
        <dbReference type="ARBA" id="ARBA00022737"/>
    </source>
</evidence>
<organism evidence="6 7">
    <name type="scientific">Cyclostephanos tholiformis</name>
    <dbReference type="NCBI Taxonomy" id="382380"/>
    <lineage>
        <taxon>Eukaryota</taxon>
        <taxon>Sar</taxon>
        <taxon>Stramenopiles</taxon>
        <taxon>Ochrophyta</taxon>
        <taxon>Bacillariophyta</taxon>
        <taxon>Coscinodiscophyceae</taxon>
        <taxon>Thalassiosirophycidae</taxon>
        <taxon>Stephanodiscales</taxon>
        <taxon>Stephanodiscaceae</taxon>
        <taxon>Cyclostephanos</taxon>
    </lineage>
</organism>
<feature type="region of interest" description="Disordered" evidence="4">
    <location>
        <begin position="365"/>
        <end position="388"/>
    </location>
</feature>
<feature type="compositionally biased region" description="Basic and acidic residues" evidence="4">
    <location>
        <begin position="431"/>
        <end position="442"/>
    </location>
</feature>
<name>A0ABD3RU84_9STRA</name>
<dbReference type="SUPFAM" id="SSF48403">
    <property type="entry name" value="Ankyrin repeat"/>
    <property type="match status" value="2"/>
</dbReference>
<keyword evidence="2 3" id="KW-0040">ANK repeat</keyword>
<evidence type="ECO:0000259" key="5">
    <source>
        <dbReference type="PROSITE" id="PS50076"/>
    </source>
</evidence>
<feature type="repeat" description="ANK" evidence="3">
    <location>
        <begin position="170"/>
        <end position="192"/>
    </location>
</feature>
<dbReference type="InterPro" id="IPR036770">
    <property type="entry name" value="Ankyrin_rpt-contain_sf"/>
</dbReference>
<dbReference type="InterPro" id="IPR036869">
    <property type="entry name" value="J_dom_sf"/>
</dbReference>
<dbReference type="PROSITE" id="PS50088">
    <property type="entry name" value="ANK_REPEAT"/>
    <property type="match status" value="2"/>
</dbReference>
<evidence type="ECO:0000256" key="4">
    <source>
        <dbReference type="SAM" id="MobiDB-lite"/>
    </source>
</evidence>
<keyword evidence="1" id="KW-0677">Repeat</keyword>
<dbReference type="SMART" id="SM00248">
    <property type="entry name" value="ANK"/>
    <property type="match status" value="4"/>
</dbReference>
<dbReference type="InterPro" id="IPR001623">
    <property type="entry name" value="DnaJ_domain"/>
</dbReference>
<dbReference type="SUPFAM" id="SSF46565">
    <property type="entry name" value="Chaperone J-domain"/>
    <property type="match status" value="1"/>
</dbReference>
<feature type="repeat" description="ANK" evidence="3">
    <location>
        <begin position="136"/>
        <end position="169"/>
    </location>
</feature>
<dbReference type="EMBL" id="JALLPB020000198">
    <property type="protein sequence ID" value="KAL3815471.1"/>
    <property type="molecule type" value="Genomic_DNA"/>
</dbReference>
<sequence length="574" mass="63549">MQFAVAAPDDDDDSGGGRPPQPLSSFALLDLSDLPPRSSGNERLARLETLRSWRRHRPRPTHPSSPSLLDHLTSYDLGMDAKSGCMPLHWMAGTGFNEAIDFVLTPHDDDVPNNSDDSVHPPPTLSVDQLACKPSTGRTPLHYAARNGHLSTCILLIEKYGANPRPVASGGVTPLQLAVWQNRLDVVKYLVEGAGGRGMSSSDIVLERNGYNCGLAHWVGLIPRKRWGGDDGDRRGNDNDADGDDGSGVMPLARYLYSHGASYDSSPANCNAQGHTPAHKAAWGGNLALLRYYRDEFGVYDTVQDVAGNYCADIARMRGNHDCHMWLLEHANGKRAESYAVLGLDVEDAPDLDVVRRRFVELARESHPDAKGKRSQGDDDDGRGEKDSSVDDFIRIRAAYEHLTREGGFGEQRNPKYDELKLLEDRRRIVNDTRSDEDKGNGDGDSSSEVIESAVGGGVAGEDDDDLFMARLIAMMSDYGDAGFPVALIARRWNQIWPDRPFPSEYVIERTVRCGDDEVTVIRKKARLVKWLRWKRNRSKCTTVYFRNVDGVVLAFDRSRRGGEGMATRPPSFK</sequence>
<keyword evidence="7" id="KW-1185">Reference proteome</keyword>
<dbReference type="InterPro" id="IPR002110">
    <property type="entry name" value="Ankyrin_rpt"/>
</dbReference>
<feature type="region of interest" description="Disordered" evidence="4">
    <location>
        <begin position="431"/>
        <end position="450"/>
    </location>
</feature>
<dbReference type="PANTHER" id="PTHR24201:SF2">
    <property type="entry name" value="ANKYRIN REPEAT DOMAIN-CONTAINING PROTEIN 42"/>
    <property type="match status" value="1"/>
</dbReference>
<dbReference type="PRINTS" id="PR01415">
    <property type="entry name" value="ANKYRIN"/>
</dbReference>